<feature type="active site" evidence="4">
    <location>
        <position position="240"/>
    </location>
</feature>
<keyword evidence="4 5" id="KW-0479">Metal-binding</keyword>
<feature type="binding site" evidence="4">
    <location>
        <position position="249"/>
    </location>
    <ligand>
        <name>Zn(2+)</name>
        <dbReference type="ChEBI" id="CHEBI:29105"/>
        <note>catalytic</note>
    </ligand>
</feature>
<keyword evidence="4 5" id="KW-0378">Hydrolase</keyword>
<dbReference type="InterPro" id="IPR000001">
    <property type="entry name" value="Kringle"/>
</dbReference>
<keyword evidence="4 5" id="KW-0645">Protease</keyword>
<dbReference type="SUPFAM" id="SSF55486">
    <property type="entry name" value="Metalloproteases ('zincins'), catalytic domain"/>
    <property type="match status" value="1"/>
</dbReference>
<dbReference type="InterPro" id="IPR013806">
    <property type="entry name" value="Kringle-like"/>
</dbReference>
<dbReference type="PROSITE" id="PS50070">
    <property type="entry name" value="KRINGLE_2"/>
    <property type="match status" value="1"/>
</dbReference>
<comment type="caution">
    <text evidence="3">Lacks conserved residue(s) required for the propagation of feature annotation.</text>
</comment>
<dbReference type="CDD" id="cd00108">
    <property type="entry name" value="KR"/>
    <property type="match status" value="1"/>
</dbReference>
<dbReference type="InterPro" id="IPR001506">
    <property type="entry name" value="Peptidase_M12A"/>
</dbReference>
<dbReference type="Gene3D" id="3.40.390.10">
    <property type="entry name" value="Collagenase (Catalytic Domain)"/>
    <property type="match status" value="1"/>
</dbReference>
<name>A0ABM4BKR8_HYDVU</name>
<dbReference type="SMART" id="SM00130">
    <property type="entry name" value="KR"/>
    <property type="match status" value="1"/>
</dbReference>
<dbReference type="InterPro" id="IPR034035">
    <property type="entry name" value="Astacin-like_dom"/>
</dbReference>
<evidence type="ECO:0000259" key="7">
    <source>
        <dbReference type="PROSITE" id="PS50070"/>
    </source>
</evidence>
<dbReference type="InterPro" id="IPR024079">
    <property type="entry name" value="MetalloPept_cat_dom_sf"/>
</dbReference>
<dbReference type="InterPro" id="IPR038178">
    <property type="entry name" value="Kringle_sf"/>
</dbReference>
<evidence type="ECO:0000256" key="5">
    <source>
        <dbReference type="RuleBase" id="RU361183"/>
    </source>
</evidence>
<accession>A0ABM4BKR8</accession>
<evidence type="ECO:0000256" key="6">
    <source>
        <dbReference type="SAM" id="MobiDB-lite"/>
    </source>
</evidence>
<keyword evidence="9" id="KW-1185">Reference proteome</keyword>
<dbReference type="PRINTS" id="PR00018">
    <property type="entry name" value="KRINGLE"/>
</dbReference>
<dbReference type="GeneID" id="100207248"/>
<evidence type="ECO:0000313" key="9">
    <source>
        <dbReference type="Proteomes" id="UP001652625"/>
    </source>
</evidence>
<feature type="domain" description="Peptidase M12A" evidence="8">
    <location>
        <begin position="120"/>
        <end position="345"/>
    </location>
</feature>
<feature type="signal peptide" evidence="5">
    <location>
        <begin position="1"/>
        <end position="22"/>
    </location>
</feature>
<keyword evidence="2" id="KW-1015">Disulfide bond</keyword>
<dbReference type="Pfam" id="PF00051">
    <property type="entry name" value="Kringle"/>
    <property type="match status" value="1"/>
</dbReference>
<dbReference type="CDD" id="cd04280">
    <property type="entry name" value="ZnMc_astacin_like"/>
    <property type="match status" value="1"/>
</dbReference>
<evidence type="ECO:0000256" key="3">
    <source>
        <dbReference type="PROSITE-ProRule" id="PRU00121"/>
    </source>
</evidence>
<dbReference type="PROSITE" id="PS00021">
    <property type="entry name" value="KRINGLE_1"/>
    <property type="match status" value="1"/>
</dbReference>
<dbReference type="Proteomes" id="UP001652625">
    <property type="component" value="Chromosome 03"/>
</dbReference>
<proteinExistence type="predicted"/>
<keyword evidence="4 5" id="KW-0482">Metalloprotease</keyword>
<dbReference type="SMART" id="SM00235">
    <property type="entry name" value="ZnMc"/>
    <property type="match status" value="1"/>
</dbReference>
<dbReference type="PRINTS" id="PR00480">
    <property type="entry name" value="ASTACIN"/>
</dbReference>
<comment type="cofactor">
    <cofactor evidence="4 5">
        <name>Zn(2+)</name>
        <dbReference type="ChEBI" id="CHEBI:29105"/>
    </cofactor>
    <text evidence="4 5">Binds 1 zinc ion per subunit.</text>
</comment>
<feature type="binding site" evidence="4">
    <location>
        <position position="243"/>
    </location>
    <ligand>
        <name>Zn(2+)</name>
        <dbReference type="ChEBI" id="CHEBI:29105"/>
        <note>catalytic</note>
    </ligand>
</feature>
<dbReference type="RefSeq" id="XP_065649635.1">
    <property type="nucleotide sequence ID" value="XM_065793563.1"/>
</dbReference>
<evidence type="ECO:0000313" key="10">
    <source>
        <dbReference type="RefSeq" id="XP_065649635.1"/>
    </source>
</evidence>
<dbReference type="EC" id="3.4.24.-" evidence="5"/>
<dbReference type="SUPFAM" id="SSF57440">
    <property type="entry name" value="Kringle-like"/>
    <property type="match status" value="1"/>
</dbReference>
<feature type="chain" id="PRO_5044960076" description="Metalloendopeptidase" evidence="5">
    <location>
        <begin position="23"/>
        <end position="440"/>
    </location>
</feature>
<evidence type="ECO:0000256" key="1">
    <source>
        <dbReference type="ARBA" id="ARBA00022572"/>
    </source>
</evidence>
<keyword evidence="1 3" id="KW-0420">Kringle</keyword>
<feature type="binding site" evidence="4">
    <location>
        <position position="239"/>
    </location>
    <ligand>
        <name>Zn(2+)</name>
        <dbReference type="ChEBI" id="CHEBI:29105"/>
        <note>catalytic</note>
    </ligand>
</feature>
<feature type="region of interest" description="Disordered" evidence="6">
    <location>
        <begin position="33"/>
        <end position="71"/>
    </location>
</feature>
<dbReference type="Pfam" id="PF01400">
    <property type="entry name" value="Astacin"/>
    <property type="match status" value="1"/>
</dbReference>
<dbReference type="InterPro" id="IPR018056">
    <property type="entry name" value="Kringle_CS"/>
</dbReference>
<dbReference type="PROSITE" id="PS51864">
    <property type="entry name" value="ASTACIN"/>
    <property type="match status" value="1"/>
</dbReference>
<feature type="domain" description="Kringle" evidence="7">
    <location>
        <begin position="361"/>
        <end position="438"/>
    </location>
</feature>
<dbReference type="InterPro" id="IPR006026">
    <property type="entry name" value="Peptidase_Metallo"/>
</dbReference>
<keyword evidence="5" id="KW-0732">Signal</keyword>
<evidence type="ECO:0000256" key="2">
    <source>
        <dbReference type="ARBA" id="ARBA00023157"/>
    </source>
</evidence>
<keyword evidence="4 5" id="KW-0862">Zinc</keyword>
<feature type="compositionally biased region" description="Acidic residues" evidence="6">
    <location>
        <begin position="38"/>
        <end position="55"/>
    </location>
</feature>
<protein>
    <recommendedName>
        <fullName evidence="5">Metalloendopeptidase</fullName>
        <ecNumber evidence="5">3.4.24.-</ecNumber>
    </recommendedName>
</protein>
<gene>
    <name evidence="10" type="primary">LOC100207248</name>
</gene>
<dbReference type="PANTHER" id="PTHR10127:SF775">
    <property type="entry name" value="METALLOENDOPEPTIDASE"/>
    <property type="match status" value="1"/>
</dbReference>
<dbReference type="PANTHER" id="PTHR10127">
    <property type="entry name" value="DISCOIDIN, CUB, EGF, LAMININ , AND ZINC METALLOPROTEASE DOMAIN CONTAINING"/>
    <property type="match status" value="1"/>
</dbReference>
<evidence type="ECO:0000256" key="4">
    <source>
        <dbReference type="PROSITE-ProRule" id="PRU01211"/>
    </source>
</evidence>
<dbReference type="Gene3D" id="2.40.20.10">
    <property type="entry name" value="Plasminogen Kringle 4"/>
    <property type="match status" value="1"/>
</dbReference>
<sequence length="440" mass="50871">MKFIITFLLLIITLAFLKKTNCSPVNREVAGTKTEQSLFDDDEDFSGESESDTGDEQLMHEDYTASSKSTEEENANDIWKINFNKSIKGDLIEGDIKLSIQQTLEIKVDTILPPSGRAKRAARSKNPSPLWKHNTIYYKIDNNFSKSEKQEIKMGIKHWRKTMRNCLKFVRLGKNVEEENIIKKEKFKGGPIEHILFTKTPGCWSHVGRTDSDVKEGFVIGQQIISIGEGCGERGTVIHEIGHAVGFWHEQSRRDRNAYVRIIESNIIPDQKTQFKRMAVHDVDSMKYAYDFWSIMHYGPKYFSKNGRPTIKIHKNYRHLQPTIGQRKGLSYLDIAQVRAMYKCNVIPSLESKKCFSSKLKGRDYRGNLDYTESGVMCQPWNKQYPHQHTYSLKNPNDGLGKHNYCRNPDGEKERPWCFTTLGKEAKKDWEYCDIKICDS</sequence>
<evidence type="ECO:0000259" key="8">
    <source>
        <dbReference type="PROSITE" id="PS51864"/>
    </source>
</evidence>
<reference evidence="10" key="1">
    <citation type="submission" date="2025-08" db="UniProtKB">
        <authorList>
            <consortium name="RefSeq"/>
        </authorList>
    </citation>
    <scope>IDENTIFICATION</scope>
</reference>
<organism evidence="9 10">
    <name type="scientific">Hydra vulgaris</name>
    <name type="common">Hydra</name>
    <name type="synonym">Hydra attenuata</name>
    <dbReference type="NCBI Taxonomy" id="6087"/>
    <lineage>
        <taxon>Eukaryota</taxon>
        <taxon>Metazoa</taxon>
        <taxon>Cnidaria</taxon>
        <taxon>Hydrozoa</taxon>
        <taxon>Hydroidolina</taxon>
        <taxon>Anthoathecata</taxon>
        <taxon>Aplanulata</taxon>
        <taxon>Hydridae</taxon>
        <taxon>Hydra</taxon>
    </lineage>
</organism>